<keyword evidence="7" id="KW-1185">Reference proteome</keyword>
<dbReference type="CDD" id="cd03293">
    <property type="entry name" value="ABC_NrtD_SsuB_transporters"/>
    <property type="match status" value="1"/>
</dbReference>
<dbReference type="InterPro" id="IPR027417">
    <property type="entry name" value="P-loop_NTPase"/>
</dbReference>
<evidence type="ECO:0000256" key="4">
    <source>
        <dbReference type="ARBA" id="ARBA00022840"/>
    </source>
</evidence>
<evidence type="ECO:0000256" key="1">
    <source>
        <dbReference type="ARBA" id="ARBA00005417"/>
    </source>
</evidence>
<evidence type="ECO:0000256" key="3">
    <source>
        <dbReference type="ARBA" id="ARBA00022741"/>
    </source>
</evidence>
<dbReference type="EMBL" id="JBHUDD010000059">
    <property type="protein sequence ID" value="MFD1510173.1"/>
    <property type="molecule type" value="Genomic_DNA"/>
</dbReference>
<dbReference type="SMART" id="SM00382">
    <property type="entry name" value="AAA"/>
    <property type="match status" value="1"/>
</dbReference>
<dbReference type="Proteomes" id="UP001597186">
    <property type="component" value="Unassembled WGS sequence"/>
</dbReference>
<dbReference type="RefSeq" id="WP_379916079.1">
    <property type="nucleotide sequence ID" value="NZ_JBHUDD010000059.1"/>
</dbReference>
<comment type="caution">
    <text evidence="6">The sequence shown here is derived from an EMBL/GenBank/DDBJ whole genome shotgun (WGS) entry which is preliminary data.</text>
</comment>
<accession>A0ABW4EJL1</accession>
<dbReference type="InterPro" id="IPR003593">
    <property type="entry name" value="AAA+_ATPase"/>
</dbReference>
<evidence type="ECO:0000313" key="6">
    <source>
        <dbReference type="EMBL" id="MFD1510173.1"/>
    </source>
</evidence>
<name>A0ABW4EJL1_9RHOB</name>
<proteinExistence type="inferred from homology"/>
<dbReference type="SUPFAM" id="SSF52540">
    <property type="entry name" value="P-loop containing nucleoside triphosphate hydrolases"/>
    <property type="match status" value="1"/>
</dbReference>
<dbReference type="GO" id="GO:0005524">
    <property type="term" value="F:ATP binding"/>
    <property type="evidence" value="ECO:0007669"/>
    <property type="project" value="UniProtKB-KW"/>
</dbReference>
<dbReference type="Gene3D" id="3.40.50.300">
    <property type="entry name" value="P-loop containing nucleotide triphosphate hydrolases"/>
    <property type="match status" value="1"/>
</dbReference>
<dbReference type="InterPro" id="IPR003439">
    <property type="entry name" value="ABC_transporter-like_ATP-bd"/>
</dbReference>
<protein>
    <submittedName>
        <fullName evidence="6">ABC transporter ATP-binding protein</fullName>
    </submittedName>
</protein>
<dbReference type="PROSITE" id="PS50893">
    <property type="entry name" value="ABC_TRANSPORTER_2"/>
    <property type="match status" value="1"/>
</dbReference>
<gene>
    <name evidence="6" type="ORF">ACFTOW_12250</name>
</gene>
<dbReference type="InterPro" id="IPR017871">
    <property type="entry name" value="ABC_transporter-like_CS"/>
</dbReference>
<dbReference type="PANTHER" id="PTHR42788:SF13">
    <property type="entry name" value="ALIPHATIC SULFONATES IMPORT ATP-BINDING PROTEIN SSUB"/>
    <property type="match status" value="1"/>
</dbReference>
<comment type="similarity">
    <text evidence="1">Belongs to the ABC transporter superfamily.</text>
</comment>
<evidence type="ECO:0000256" key="2">
    <source>
        <dbReference type="ARBA" id="ARBA00022448"/>
    </source>
</evidence>
<reference evidence="7" key="1">
    <citation type="journal article" date="2019" name="Int. J. Syst. Evol. Microbiol.">
        <title>The Global Catalogue of Microorganisms (GCM) 10K type strain sequencing project: providing services to taxonomists for standard genome sequencing and annotation.</title>
        <authorList>
            <consortium name="The Broad Institute Genomics Platform"/>
            <consortium name="The Broad Institute Genome Sequencing Center for Infectious Disease"/>
            <person name="Wu L."/>
            <person name="Ma J."/>
        </authorList>
    </citation>
    <scope>NUCLEOTIDE SEQUENCE [LARGE SCALE GENOMIC DNA]</scope>
    <source>
        <strain evidence="7">CGMCC 1.12477</strain>
    </source>
</reference>
<feature type="domain" description="ABC transporter" evidence="5">
    <location>
        <begin position="24"/>
        <end position="255"/>
    </location>
</feature>
<keyword evidence="2" id="KW-0813">Transport</keyword>
<dbReference type="PANTHER" id="PTHR42788">
    <property type="entry name" value="TAURINE IMPORT ATP-BINDING PROTEIN-RELATED"/>
    <property type="match status" value="1"/>
</dbReference>
<keyword evidence="4 6" id="KW-0067">ATP-binding</keyword>
<evidence type="ECO:0000313" key="7">
    <source>
        <dbReference type="Proteomes" id="UP001597186"/>
    </source>
</evidence>
<organism evidence="6 7">
    <name type="scientific">Lacimonas salitolerans</name>
    <dbReference type="NCBI Taxonomy" id="1323750"/>
    <lineage>
        <taxon>Bacteria</taxon>
        <taxon>Pseudomonadati</taxon>
        <taxon>Pseudomonadota</taxon>
        <taxon>Alphaproteobacteria</taxon>
        <taxon>Rhodobacterales</taxon>
        <taxon>Paracoccaceae</taxon>
        <taxon>Lacimonas</taxon>
    </lineage>
</organism>
<sequence>MTLSDQTLKPSDQAGAAPAGQPFIRALGVGKVYGTKDEDVIALEDINLHIDQGELVVIVGPSGCGKSTFMRILAGLTPATSGELWLKGEQVTGSRHDVGVVFQSAVLFPWRTVLENVMLPIDVQKRGRKQNLKRVKDLLALVGLSDFENRYPAELSGGMQQRVGIARALAHDPAILLMDEPFGALDAMTRDHMNVELQRLWATSHKTILFITHSIPEAVFLADRVIVMTPRPGRIAEIMDIDLPRERTLDMMSSPEFGDYVRRIRHHFGSTGELD</sequence>
<keyword evidence="3" id="KW-0547">Nucleotide-binding</keyword>
<evidence type="ECO:0000259" key="5">
    <source>
        <dbReference type="PROSITE" id="PS50893"/>
    </source>
</evidence>
<dbReference type="PROSITE" id="PS00211">
    <property type="entry name" value="ABC_TRANSPORTER_1"/>
    <property type="match status" value="1"/>
</dbReference>
<dbReference type="Pfam" id="PF00005">
    <property type="entry name" value="ABC_tran"/>
    <property type="match status" value="1"/>
</dbReference>
<dbReference type="InterPro" id="IPR050166">
    <property type="entry name" value="ABC_transporter_ATP-bind"/>
</dbReference>